<evidence type="ECO:0000313" key="3">
    <source>
        <dbReference type="Proteomes" id="UP000190080"/>
    </source>
</evidence>
<dbReference type="PANTHER" id="PTHR34655:SF2">
    <property type="entry name" value="PEROXIREDOXIN FAMILY PROTEIN"/>
    <property type="match status" value="1"/>
</dbReference>
<protein>
    <recommendedName>
        <fullName evidence="1">UPF0033 domain-containing protein</fullName>
    </recommendedName>
</protein>
<dbReference type="InterPro" id="IPR027396">
    <property type="entry name" value="DsrEFH-like"/>
</dbReference>
<evidence type="ECO:0000259" key="1">
    <source>
        <dbReference type="Pfam" id="PF01206"/>
    </source>
</evidence>
<dbReference type="Gene3D" id="3.30.110.40">
    <property type="entry name" value="TusA-like domain"/>
    <property type="match status" value="1"/>
</dbReference>
<dbReference type="STRING" id="1450648.CLORY_17620"/>
<proteinExistence type="predicted"/>
<organism evidence="2 3">
    <name type="scientific">Clostridium oryzae</name>
    <dbReference type="NCBI Taxonomy" id="1450648"/>
    <lineage>
        <taxon>Bacteria</taxon>
        <taxon>Bacillati</taxon>
        <taxon>Bacillota</taxon>
        <taxon>Clostridia</taxon>
        <taxon>Eubacteriales</taxon>
        <taxon>Clostridiaceae</taxon>
        <taxon>Clostridium</taxon>
    </lineage>
</organism>
<dbReference type="PANTHER" id="PTHR34655">
    <property type="entry name" value="CONSERVED WITHIN P. AEROPHILUM"/>
    <property type="match status" value="1"/>
</dbReference>
<keyword evidence="3" id="KW-1185">Reference proteome</keyword>
<dbReference type="InterPro" id="IPR036868">
    <property type="entry name" value="TusA-like_sf"/>
</dbReference>
<dbReference type="InterPro" id="IPR001455">
    <property type="entry name" value="TusA-like"/>
</dbReference>
<name>A0A1V4IR57_9CLOT</name>
<dbReference type="Pfam" id="PF01206">
    <property type="entry name" value="TusA"/>
    <property type="match status" value="1"/>
</dbReference>
<dbReference type="Proteomes" id="UP000190080">
    <property type="component" value="Unassembled WGS sequence"/>
</dbReference>
<dbReference type="Pfam" id="PF13686">
    <property type="entry name" value="DrsE_2"/>
    <property type="match status" value="1"/>
</dbReference>
<sequence>MGEIIILNNDMKKNVTEIDITPLTYSEQIIAVKRAMSKIKINTILKIRASAPNFYYDVVSWCKVTHNKLVSINTIDHAAEVEIEKTSNNVELNKENSIKQKTLLIFSDDLDRAAAAFIIANGAIATGNRVTMFFMFWGINIIRKGEKIQKRRTTTDIVTDRFMPRDSRHLKLSRMKVLGIGSRNMRRLMKDRNIGSLEKLIVTAIKGGVNMIACGMSMELLNIKKEELIDGVTIGGVEDFIESGDISQFSLFI</sequence>
<accession>A0A1V4IR57</accession>
<reference evidence="2 3" key="1">
    <citation type="submission" date="2017-03" db="EMBL/GenBank/DDBJ databases">
        <title>Genome sequence of Clostridium oryzae DSM 28571.</title>
        <authorList>
            <person name="Poehlein A."/>
            <person name="Daniel R."/>
        </authorList>
    </citation>
    <scope>NUCLEOTIDE SEQUENCE [LARGE SCALE GENOMIC DNA]</scope>
    <source>
        <strain evidence="2 3">DSM 28571</strain>
    </source>
</reference>
<dbReference type="RefSeq" id="WP_139376006.1">
    <property type="nucleotide sequence ID" value="NZ_MZGV01000015.1"/>
</dbReference>
<dbReference type="AlphaFoldDB" id="A0A1V4IR57"/>
<dbReference type="SUPFAM" id="SSF64307">
    <property type="entry name" value="SirA-like"/>
    <property type="match status" value="1"/>
</dbReference>
<gene>
    <name evidence="2" type="ORF">CLORY_17620</name>
</gene>
<feature type="domain" description="UPF0033" evidence="1">
    <location>
        <begin position="27"/>
        <end position="85"/>
    </location>
</feature>
<dbReference type="Gene3D" id="3.40.1260.10">
    <property type="entry name" value="DsrEFH-like"/>
    <property type="match status" value="1"/>
</dbReference>
<dbReference type="SUPFAM" id="SSF75169">
    <property type="entry name" value="DsrEFH-like"/>
    <property type="match status" value="1"/>
</dbReference>
<comment type="caution">
    <text evidence="2">The sequence shown here is derived from an EMBL/GenBank/DDBJ whole genome shotgun (WGS) entry which is preliminary data.</text>
</comment>
<dbReference type="InterPro" id="IPR032836">
    <property type="entry name" value="DsrE2-like"/>
</dbReference>
<dbReference type="OrthoDB" id="9802028at2"/>
<dbReference type="EMBL" id="MZGV01000015">
    <property type="protein sequence ID" value="OPJ62393.1"/>
    <property type="molecule type" value="Genomic_DNA"/>
</dbReference>
<evidence type="ECO:0000313" key="2">
    <source>
        <dbReference type="EMBL" id="OPJ62393.1"/>
    </source>
</evidence>